<dbReference type="PANTHER" id="PTHR43798">
    <property type="entry name" value="MONOACYLGLYCEROL LIPASE"/>
    <property type="match status" value="1"/>
</dbReference>
<proteinExistence type="predicted"/>
<dbReference type="Pfam" id="PF12146">
    <property type="entry name" value="Hydrolase_4"/>
    <property type="match status" value="1"/>
</dbReference>
<feature type="domain" description="Serine aminopeptidase S33" evidence="1">
    <location>
        <begin position="28"/>
        <end position="142"/>
    </location>
</feature>
<evidence type="ECO:0000313" key="3">
    <source>
        <dbReference type="Proteomes" id="UP000253790"/>
    </source>
</evidence>
<dbReference type="InterPro" id="IPR029058">
    <property type="entry name" value="AB_hydrolase_fold"/>
</dbReference>
<dbReference type="GO" id="GO:0016787">
    <property type="term" value="F:hydrolase activity"/>
    <property type="evidence" value="ECO:0007669"/>
    <property type="project" value="UniProtKB-KW"/>
</dbReference>
<evidence type="ECO:0000313" key="2">
    <source>
        <dbReference type="EMBL" id="AXH95482.1"/>
    </source>
</evidence>
<name>A0A345NKC4_9MICO</name>
<organism evidence="2 3">
    <name type="scientific">Ornithinimicrobium avium</name>
    <dbReference type="NCBI Taxonomy" id="2283195"/>
    <lineage>
        <taxon>Bacteria</taxon>
        <taxon>Bacillati</taxon>
        <taxon>Actinomycetota</taxon>
        <taxon>Actinomycetes</taxon>
        <taxon>Micrococcales</taxon>
        <taxon>Ornithinimicrobiaceae</taxon>
        <taxon>Ornithinimicrobium</taxon>
    </lineage>
</organism>
<dbReference type="AlphaFoldDB" id="A0A345NKC4"/>
<evidence type="ECO:0000259" key="1">
    <source>
        <dbReference type="Pfam" id="PF12146"/>
    </source>
</evidence>
<reference evidence="2 3" key="1">
    <citation type="submission" date="2018-07" db="EMBL/GenBank/DDBJ databases">
        <title>Complete genome sequencing of Ornithinimicrobium sp. AMA3305.</title>
        <authorList>
            <person name="Bae J.-W."/>
        </authorList>
    </citation>
    <scope>NUCLEOTIDE SEQUENCE [LARGE SCALE GENOMIC DNA]</scope>
    <source>
        <strain evidence="2 3">AMA3305</strain>
    </source>
</reference>
<dbReference type="PANTHER" id="PTHR43798:SF33">
    <property type="entry name" value="HYDROLASE, PUTATIVE (AFU_ORTHOLOGUE AFUA_2G14860)-RELATED"/>
    <property type="match status" value="1"/>
</dbReference>
<dbReference type="InterPro" id="IPR000073">
    <property type="entry name" value="AB_hydrolase_1"/>
</dbReference>
<gene>
    <name evidence="2" type="ORF">DV701_04465</name>
</gene>
<dbReference type="Gene3D" id="3.40.50.1820">
    <property type="entry name" value="alpha/beta hydrolase"/>
    <property type="match status" value="1"/>
</dbReference>
<dbReference type="InterPro" id="IPR050266">
    <property type="entry name" value="AB_hydrolase_sf"/>
</dbReference>
<dbReference type="PRINTS" id="PR00111">
    <property type="entry name" value="ABHYDROLASE"/>
</dbReference>
<accession>A0A345NKC4</accession>
<dbReference type="InterPro" id="IPR022742">
    <property type="entry name" value="Hydrolase_4"/>
</dbReference>
<keyword evidence="2" id="KW-0378">Hydrolase</keyword>
<dbReference type="OrthoDB" id="2987348at2"/>
<dbReference type="Proteomes" id="UP000253790">
    <property type="component" value="Chromosome"/>
</dbReference>
<dbReference type="SUPFAM" id="SSF53474">
    <property type="entry name" value="alpha/beta-Hydrolases"/>
    <property type="match status" value="1"/>
</dbReference>
<sequence>MHKDETKARTLDRDDGQIAYEILGEGPLVVCVPGMGELRSSYRHTMRPLGEAGLRVAAMDLRGHGGSSTPFASYDDVAAATDAIALVEELGGPAVLVGSSMGAGAAVWAAAERPDLVAGLVLLGPFVRDAPISPLRAWAFRLAMSGFWAPTVWHRLQPTLYPRPRPADFAEHRAAIRASS</sequence>
<dbReference type="RefSeq" id="WP_114927247.1">
    <property type="nucleotide sequence ID" value="NZ_CP031229.1"/>
</dbReference>
<protein>
    <submittedName>
        <fullName evidence="2">Alpha/beta fold hydrolase</fullName>
    </submittedName>
</protein>
<keyword evidence="3" id="KW-1185">Reference proteome</keyword>
<dbReference type="EMBL" id="CP031229">
    <property type="protein sequence ID" value="AXH95482.1"/>
    <property type="molecule type" value="Genomic_DNA"/>
</dbReference>
<dbReference type="GO" id="GO:0016020">
    <property type="term" value="C:membrane"/>
    <property type="evidence" value="ECO:0007669"/>
    <property type="project" value="TreeGrafter"/>
</dbReference>
<dbReference type="KEGG" id="orn:DV701_04465"/>